<feature type="compositionally biased region" description="Acidic residues" evidence="1">
    <location>
        <begin position="82"/>
        <end position="94"/>
    </location>
</feature>
<proteinExistence type="predicted"/>
<protein>
    <submittedName>
        <fullName evidence="2">Uncharacterized protein</fullName>
    </submittedName>
</protein>
<name>A0A9P0ASQ9_BRAAE</name>
<organism evidence="2 3">
    <name type="scientific">Brassicogethes aeneus</name>
    <name type="common">Rape pollen beetle</name>
    <name type="synonym">Meligethes aeneus</name>
    <dbReference type="NCBI Taxonomy" id="1431903"/>
    <lineage>
        <taxon>Eukaryota</taxon>
        <taxon>Metazoa</taxon>
        <taxon>Ecdysozoa</taxon>
        <taxon>Arthropoda</taxon>
        <taxon>Hexapoda</taxon>
        <taxon>Insecta</taxon>
        <taxon>Pterygota</taxon>
        <taxon>Neoptera</taxon>
        <taxon>Endopterygota</taxon>
        <taxon>Coleoptera</taxon>
        <taxon>Polyphaga</taxon>
        <taxon>Cucujiformia</taxon>
        <taxon>Nitidulidae</taxon>
        <taxon>Meligethinae</taxon>
        <taxon>Brassicogethes</taxon>
    </lineage>
</organism>
<dbReference type="EMBL" id="OV121132">
    <property type="protein sequence ID" value="CAH0546630.1"/>
    <property type="molecule type" value="Genomic_DNA"/>
</dbReference>
<gene>
    <name evidence="2" type="ORF">MELIAE_LOCUS752</name>
</gene>
<dbReference type="Proteomes" id="UP001154078">
    <property type="component" value="Chromosome 1"/>
</dbReference>
<dbReference type="AlphaFoldDB" id="A0A9P0ASQ9"/>
<evidence type="ECO:0000313" key="3">
    <source>
        <dbReference type="Proteomes" id="UP001154078"/>
    </source>
</evidence>
<feature type="compositionally biased region" description="Polar residues" evidence="1">
    <location>
        <begin position="1"/>
        <end position="13"/>
    </location>
</feature>
<accession>A0A9P0ASQ9</accession>
<evidence type="ECO:0000313" key="2">
    <source>
        <dbReference type="EMBL" id="CAH0546630.1"/>
    </source>
</evidence>
<evidence type="ECO:0000256" key="1">
    <source>
        <dbReference type="SAM" id="MobiDB-lite"/>
    </source>
</evidence>
<feature type="compositionally biased region" description="Basic and acidic residues" evidence="1">
    <location>
        <begin position="96"/>
        <end position="127"/>
    </location>
</feature>
<dbReference type="OrthoDB" id="7663415at2759"/>
<reference evidence="2" key="1">
    <citation type="submission" date="2021-12" db="EMBL/GenBank/DDBJ databases">
        <authorList>
            <person name="King R."/>
        </authorList>
    </citation>
    <scope>NUCLEOTIDE SEQUENCE</scope>
</reference>
<keyword evidence="3" id="KW-1185">Reference proteome</keyword>
<sequence>MLNPSKVGQNSQKVNEKRATNSTTPDDDEQVPKRRLIRSQSAKSEPMDNSADNKYIMSIPQSQEEISKETEISVNLKATELNSEETESSEDSGISEDIKLQESTEKDKGNEEQEKEAGDGEPKFESAKEKQCWDMFCKMSGKGINVSYDTILRGILTPTEYRISRKGSIVASFDKDSVP</sequence>
<feature type="region of interest" description="Disordered" evidence="1">
    <location>
        <begin position="1"/>
        <end position="127"/>
    </location>
</feature>